<evidence type="ECO:0008006" key="3">
    <source>
        <dbReference type="Google" id="ProtNLM"/>
    </source>
</evidence>
<keyword evidence="2" id="KW-1185">Reference proteome</keyword>
<dbReference type="AlphaFoldDB" id="A0A087U9D1"/>
<evidence type="ECO:0000313" key="1">
    <source>
        <dbReference type="EMBL" id="KFM73970.1"/>
    </source>
</evidence>
<organism evidence="1 2">
    <name type="scientific">Stegodyphus mimosarum</name>
    <name type="common">African social velvet spider</name>
    <dbReference type="NCBI Taxonomy" id="407821"/>
    <lineage>
        <taxon>Eukaryota</taxon>
        <taxon>Metazoa</taxon>
        <taxon>Ecdysozoa</taxon>
        <taxon>Arthropoda</taxon>
        <taxon>Chelicerata</taxon>
        <taxon>Arachnida</taxon>
        <taxon>Araneae</taxon>
        <taxon>Araneomorphae</taxon>
        <taxon>Entelegynae</taxon>
        <taxon>Eresoidea</taxon>
        <taxon>Eresidae</taxon>
        <taxon>Stegodyphus</taxon>
    </lineage>
</organism>
<sequence length="73" mass="8747">MLLEKWRYAIPQADQILLENDVICEHHFPENNIKRFYQTKLSNGTVFKLEMDHPRLPRRSNTFNFPKSAVVFI</sequence>
<proteinExistence type="predicted"/>
<name>A0A087U9D1_STEMI</name>
<protein>
    <recommendedName>
        <fullName evidence="3">THAP-type domain-containing protein</fullName>
    </recommendedName>
</protein>
<dbReference type="Proteomes" id="UP000054359">
    <property type="component" value="Unassembled WGS sequence"/>
</dbReference>
<gene>
    <name evidence="1" type="ORF">X975_04718</name>
</gene>
<evidence type="ECO:0000313" key="2">
    <source>
        <dbReference type="Proteomes" id="UP000054359"/>
    </source>
</evidence>
<accession>A0A087U9D1</accession>
<dbReference type="EMBL" id="KK118840">
    <property type="protein sequence ID" value="KFM73970.1"/>
    <property type="molecule type" value="Genomic_DNA"/>
</dbReference>
<dbReference type="OrthoDB" id="6418547at2759"/>
<feature type="non-terminal residue" evidence="1">
    <location>
        <position position="73"/>
    </location>
</feature>
<reference evidence="1 2" key="1">
    <citation type="submission" date="2013-11" db="EMBL/GenBank/DDBJ databases">
        <title>Genome sequencing of Stegodyphus mimosarum.</title>
        <authorList>
            <person name="Bechsgaard J."/>
        </authorList>
    </citation>
    <scope>NUCLEOTIDE SEQUENCE [LARGE SCALE GENOMIC DNA]</scope>
</reference>